<evidence type="ECO:0000313" key="2">
    <source>
        <dbReference type="EMBL" id="RNI07484.1"/>
    </source>
</evidence>
<reference evidence="1 4" key="1">
    <citation type="submission" date="2016-10" db="EMBL/GenBank/DDBJ databases">
        <title>Methanohalophilus halophilus.</title>
        <authorList>
            <person name="L'haridon S."/>
        </authorList>
    </citation>
    <scope>NUCLEOTIDE SEQUENCE [LARGE SCALE GENOMIC DNA]</scope>
    <source>
        <strain evidence="1 4">Z-7982</strain>
    </source>
</reference>
<dbReference type="Proteomes" id="UP000267921">
    <property type="component" value="Unassembled WGS sequence"/>
</dbReference>
<dbReference type="STRING" id="2177.BHR79_04875"/>
<proteinExistence type="predicted"/>
<dbReference type="Proteomes" id="UP000198669">
    <property type="component" value="Unassembled WGS sequence"/>
</dbReference>
<organism evidence="1 4">
    <name type="scientific">Methanohalophilus halophilus</name>
    <dbReference type="NCBI Taxonomy" id="2177"/>
    <lineage>
        <taxon>Archaea</taxon>
        <taxon>Methanobacteriati</taxon>
        <taxon>Methanobacteriota</taxon>
        <taxon>Stenosarchaea group</taxon>
        <taxon>Methanomicrobia</taxon>
        <taxon>Methanosarcinales</taxon>
        <taxon>Methanosarcinaceae</taxon>
        <taxon>Methanohalophilus</taxon>
    </lineage>
</organism>
<protein>
    <recommendedName>
        <fullName evidence="7">Chromosome segregation ATPase</fullName>
    </recommendedName>
</protein>
<dbReference type="AlphaFoldDB" id="A0A1L3Q1Z5"/>
<dbReference type="OrthoDB" id="124194at2157"/>
<dbReference type="Proteomes" id="UP000186879">
    <property type="component" value="Chromosome"/>
</dbReference>
<keyword evidence="4" id="KW-1185">Reference proteome</keyword>
<dbReference type="KEGG" id="mhaz:BHR79_04875"/>
<dbReference type="EMBL" id="CP017921">
    <property type="protein sequence ID" value="APH38889.1"/>
    <property type="molecule type" value="Genomic_DNA"/>
</dbReference>
<reference evidence="3 5" key="2">
    <citation type="submission" date="2016-10" db="EMBL/GenBank/DDBJ databases">
        <authorList>
            <person name="de Groot N.N."/>
        </authorList>
    </citation>
    <scope>NUCLEOTIDE SEQUENCE [LARGE SCALE GENOMIC DNA]</scope>
    <source>
        <strain evidence="3 5">Z-7982</strain>
    </source>
</reference>
<dbReference type="RefSeq" id="WP_072561330.1">
    <property type="nucleotide sequence ID" value="NZ_CP017921.1"/>
</dbReference>
<evidence type="ECO:0000313" key="5">
    <source>
        <dbReference type="Proteomes" id="UP000198669"/>
    </source>
</evidence>
<sequence length="384" mass="43292">MKYTFQDSTDLPVQRDFIEDLKNFVDACSKVLPVEKEAIEKNENYRKSTYSLEKALEELNSSNDKVVDCVKSLDSDFAGHHLDEYKRSVLDACDRAAQEGLEQVNLSIEKERNDYNKFMNSVGSQVLSMLNPLFEGGIYGSHESYSMEAENGHLIGKKISTLGSMQSFFELGYNRSSVAIKDLIDTLFIPTWTRAGLISKEKKIKMEDLSEYLLKSFEYDGNEHVEASFSNKKADHSLKIISDGDEYSVIFDDTDITADPALFKSITLEEIDSLIKNLVDFARSNIASRKLVNLMAGDESAIYSNEIFDCLKAVAEQYSDIITQCRERGYVKGEITIKIEQEDGTRTEKYVDRSEIFNRLSELGSEGLEIAGILGVESFKSGSH</sequence>
<gene>
    <name evidence="1" type="ORF">BHR79_04875</name>
    <name evidence="2" type="ORF">EFE40_09850</name>
    <name evidence="3" type="ORF">SAMN04515625_1397</name>
</gene>
<accession>A0A1L3Q1Z5</accession>
<evidence type="ECO:0000313" key="1">
    <source>
        <dbReference type="EMBL" id="APH38889.1"/>
    </source>
</evidence>
<evidence type="ECO:0000313" key="4">
    <source>
        <dbReference type="Proteomes" id="UP000186879"/>
    </source>
</evidence>
<reference evidence="2 6" key="3">
    <citation type="submission" date="2018-10" db="EMBL/GenBank/DDBJ databases">
        <title>Cultivation of a novel Methanohalophilus strain from Kebrit Deep of the Red Sea and a genomic comparison of members of the genus Methanohalophilus.</title>
        <authorList>
            <person name="Guan Y."/>
            <person name="Ngugi D.K."/>
            <person name="Stingl U."/>
        </authorList>
    </citation>
    <scope>NUCLEOTIDE SEQUENCE [LARGE SCALE GENOMIC DNA]</scope>
    <source>
        <strain evidence="2 6">DSM 3094</strain>
    </source>
</reference>
<dbReference type="EMBL" id="RJJG01000008">
    <property type="protein sequence ID" value="RNI07484.1"/>
    <property type="molecule type" value="Genomic_DNA"/>
</dbReference>
<evidence type="ECO:0000313" key="6">
    <source>
        <dbReference type="Proteomes" id="UP000267921"/>
    </source>
</evidence>
<name>A0A1L3Q1Z5_9EURY</name>
<dbReference type="EMBL" id="FNMU01000004">
    <property type="protein sequence ID" value="SDW68053.1"/>
    <property type="molecule type" value="Genomic_DNA"/>
</dbReference>
<evidence type="ECO:0008006" key="7">
    <source>
        <dbReference type="Google" id="ProtNLM"/>
    </source>
</evidence>
<dbReference type="GeneID" id="30583073"/>
<evidence type="ECO:0000313" key="3">
    <source>
        <dbReference type="EMBL" id="SDW68053.1"/>
    </source>
</evidence>